<dbReference type="Proteomes" id="UP000596660">
    <property type="component" value="Unplaced"/>
</dbReference>
<dbReference type="EnsemblPlants" id="AUR62013808-RA">
    <property type="protein sequence ID" value="AUR62013808-RA:cds"/>
    <property type="gene ID" value="AUR62013808"/>
</dbReference>
<dbReference type="PANTHER" id="PTHR15852">
    <property type="entry name" value="PLASTID TRANSCRIPTIONALLY ACTIVE PROTEIN"/>
    <property type="match status" value="1"/>
</dbReference>
<name>A0A803LIL1_CHEQI</name>
<keyword evidence="2" id="KW-1185">Reference proteome</keyword>
<dbReference type="InterPro" id="IPR036410">
    <property type="entry name" value="HSP_DnaJ_Cys-rich_dom_sf"/>
</dbReference>
<dbReference type="KEGG" id="cqi:110721604"/>
<dbReference type="OMA" id="FHFMKTD"/>
<dbReference type="SUPFAM" id="SSF57938">
    <property type="entry name" value="DnaJ/Hsp40 cysteine-rich domain"/>
    <property type="match status" value="1"/>
</dbReference>
<reference evidence="1" key="1">
    <citation type="journal article" date="2017" name="Nature">
        <title>The genome of Chenopodium quinoa.</title>
        <authorList>
            <person name="Jarvis D.E."/>
            <person name="Ho Y.S."/>
            <person name="Lightfoot D.J."/>
            <person name="Schmoeckel S.M."/>
            <person name="Li B."/>
            <person name="Borm T.J.A."/>
            <person name="Ohyanagi H."/>
            <person name="Mineta K."/>
            <person name="Michell C.T."/>
            <person name="Saber N."/>
            <person name="Kharbatia N.M."/>
            <person name="Rupper R.R."/>
            <person name="Sharp A.R."/>
            <person name="Dally N."/>
            <person name="Boughton B.A."/>
            <person name="Woo Y.H."/>
            <person name="Gao G."/>
            <person name="Schijlen E.G.W.M."/>
            <person name="Guo X."/>
            <person name="Momin A.A."/>
            <person name="Negrao S."/>
            <person name="Al-Babili S."/>
            <person name="Gehring C."/>
            <person name="Roessner U."/>
            <person name="Jung C."/>
            <person name="Murphy K."/>
            <person name="Arold S.T."/>
            <person name="Gojobori T."/>
            <person name="van der Linden C.G."/>
            <person name="van Loo E.N."/>
            <person name="Jellen E.N."/>
            <person name="Maughan P.J."/>
            <person name="Tester M."/>
        </authorList>
    </citation>
    <scope>NUCLEOTIDE SEQUENCE [LARGE SCALE GENOMIC DNA]</scope>
    <source>
        <strain evidence="1">cv. PI 614886</strain>
    </source>
</reference>
<dbReference type="GeneID" id="110721604"/>
<dbReference type="RefSeq" id="XP_021756475.1">
    <property type="nucleotide sequence ID" value="XM_021900783.1"/>
</dbReference>
<dbReference type="PANTHER" id="PTHR15852:SF54">
    <property type="entry name" value="PROTEIN SSUH2 HOMOLOG"/>
    <property type="match status" value="1"/>
</dbReference>
<dbReference type="AlphaFoldDB" id="A0A803LIL1"/>
<gene>
    <name evidence="1" type="primary">LOC110721604</name>
</gene>
<reference evidence="1" key="2">
    <citation type="submission" date="2021-03" db="UniProtKB">
        <authorList>
            <consortium name="EnsemblPlants"/>
        </authorList>
    </citation>
    <scope>IDENTIFICATION</scope>
</reference>
<dbReference type="OrthoDB" id="3355217at2759"/>
<accession>A0A803LIL1</accession>
<dbReference type="Gramene" id="AUR62013808-RA">
    <property type="protein sequence ID" value="AUR62013808-RA:cds"/>
    <property type="gene ID" value="AUR62013808"/>
</dbReference>
<evidence type="ECO:0000313" key="1">
    <source>
        <dbReference type="EnsemblPlants" id="AUR62013808-RA:cds"/>
    </source>
</evidence>
<proteinExistence type="predicted"/>
<sequence length="176" mass="19178">MVGAFQMPRIMLVAISASSSSSSTSGNSDDFLLRKSQSSSANPHLLSIPKPSLIVRTQSNVRIEKRRKPEPSCVVCGGSGRVGCNQCHGRGRTNFTDLIMLPKGEWPNWCKTCGGSGLGYCSRCLGTGKYRDVMGFHFLKRESNHPLKPTKHQTDGNAEHLTAADLRFSHTPSEAE</sequence>
<protein>
    <submittedName>
        <fullName evidence="1">Uncharacterized protein</fullName>
    </submittedName>
</protein>
<evidence type="ECO:0000313" key="2">
    <source>
        <dbReference type="Proteomes" id="UP000596660"/>
    </source>
</evidence>
<organism evidence="1 2">
    <name type="scientific">Chenopodium quinoa</name>
    <name type="common">Quinoa</name>
    <dbReference type="NCBI Taxonomy" id="63459"/>
    <lineage>
        <taxon>Eukaryota</taxon>
        <taxon>Viridiplantae</taxon>
        <taxon>Streptophyta</taxon>
        <taxon>Embryophyta</taxon>
        <taxon>Tracheophyta</taxon>
        <taxon>Spermatophyta</taxon>
        <taxon>Magnoliopsida</taxon>
        <taxon>eudicotyledons</taxon>
        <taxon>Gunneridae</taxon>
        <taxon>Pentapetalae</taxon>
        <taxon>Caryophyllales</taxon>
        <taxon>Chenopodiaceae</taxon>
        <taxon>Chenopodioideae</taxon>
        <taxon>Atripliceae</taxon>
        <taxon>Chenopodium</taxon>
    </lineage>
</organism>